<dbReference type="Gene3D" id="3.30.1060.10">
    <property type="entry name" value="Peptide methionine sulphoxide reductase MsrA"/>
    <property type="match status" value="1"/>
</dbReference>
<dbReference type="NCBIfam" id="TIGR00401">
    <property type="entry name" value="msrA"/>
    <property type="match status" value="1"/>
</dbReference>
<comment type="catalytic activity">
    <reaction evidence="7 9">
        <text>[thioredoxin]-disulfide + L-methionine + H2O = L-methionine (S)-S-oxide + [thioredoxin]-dithiol</text>
        <dbReference type="Rhea" id="RHEA:19993"/>
        <dbReference type="Rhea" id="RHEA-COMP:10698"/>
        <dbReference type="Rhea" id="RHEA-COMP:10700"/>
        <dbReference type="ChEBI" id="CHEBI:15377"/>
        <dbReference type="ChEBI" id="CHEBI:29950"/>
        <dbReference type="ChEBI" id="CHEBI:50058"/>
        <dbReference type="ChEBI" id="CHEBI:57844"/>
        <dbReference type="ChEBI" id="CHEBI:58772"/>
        <dbReference type="EC" id="1.8.4.11"/>
    </reaction>
</comment>
<accession>A0A1T4S5T4</accession>
<dbReference type="PROSITE" id="PS51790">
    <property type="entry name" value="MSRB"/>
    <property type="match status" value="1"/>
</dbReference>
<dbReference type="NCBIfam" id="TIGR00357">
    <property type="entry name" value="peptide-methionine (R)-S-oxide reductase MsrB"/>
    <property type="match status" value="1"/>
</dbReference>
<evidence type="ECO:0000256" key="9">
    <source>
        <dbReference type="HAMAP-Rule" id="MF_01401"/>
    </source>
</evidence>
<feature type="active site" description="Nucleophile" evidence="8">
    <location>
        <position position="120"/>
    </location>
</feature>
<name>A0A1T4S5T4_9BACT</name>
<dbReference type="Pfam" id="PF01641">
    <property type="entry name" value="SelR"/>
    <property type="match status" value="1"/>
</dbReference>
<dbReference type="STRING" id="115783.SAMN02745119_03283"/>
<reference evidence="12" key="1">
    <citation type="submission" date="2017-02" db="EMBL/GenBank/DDBJ databases">
        <authorList>
            <person name="Varghese N."/>
            <person name="Submissions S."/>
        </authorList>
    </citation>
    <scope>NUCLEOTIDE SEQUENCE [LARGE SCALE GENOMIC DNA]</scope>
    <source>
        <strain evidence="12">ATCC BAA-34</strain>
    </source>
</reference>
<evidence type="ECO:0000256" key="8">
    <source>
        <dbReference type="HAMAP-Rule" id="MF_01400"/>
    </source>
</evidence>
<dbReference type="GO" id="GO:0033743">
    <property type="term" value="F:peptide-methionine (R)-S-oxide reductase activity"/>
    <property type="evidence" value="ECO:0007669"/>
    <property type="project" value="UniProtKB-UniRule"/>
</dbReference>
<protein>
    <recommendedName>
        <fullName evidence="8 9">Multifunctional fusion protein</fullName>
    </recommendedName>
    <domain>
        <recommendedName>
            <fullName evidence="9">Peptide methionine sulfoxide reductase MsrA</fullName>
            <shortName evidence="9">Protein-methionine-S-oxide reductase</shortName>
            <ecNumber evidence="9">1.8.4.11</ecNumber>
        </recommendedName>
        <alternativeName>
            <fullName evidence="9">Peptide-methionine (S)-S-oxide reductase</fullName>
            <shortName evidence="9">Peptide Met(O) reductase</shortName>
        </alternativeName>
    </domain>
    <domain>
        <recommendedName>
            <fullName evidence="8">Peptide methionine sulfoxide reductase MsrB</fullName>
            <ecNumber evidence="8">1.8.4.12</ecNumber>
        </recommendedName>
        <alternativeName>
            <fullName evidence="8">Peptide-methionine (R)-S-oxide reductase</fullName>
        </alternativeName>
    </domain>
</protein>
<evidence type="ECO:0000256" key="1">
    <source>
        <dbReference type="ARBA" id="ARBA00005591"/>
    </source>
</evidence>
<evidence type="ECO:0000256" key="7">
    <source>
        <dbReference type="ARBA" id="ARBA00048782"/>
    </source>
</evidence>
<dbReference type="SUPFAM" id="SSF55068">
    <property type="entry name" value="Peptide methionine sulfoxide reductase"/>
    <property type="match status" value="1"/>
</dbReference>
<dbReference type="EC" id="1.8.4.11" evidence="9"/>
<evidence type="ECO:0000256" key="3">
    <source>
        <dbReference type="ARBA" id="ARBA00023268"/>
    </source>
</evidence>
<comment type="catalytic activity">
    <reaction evidence="6 8">
        <text>L-methionyl-[protein] + [thioredoxin]-disulfide + H2O = L-methionyl-(R)-S-oxide-[protein] + [thioredoxin]-dithiol</text>
        <dbReference type="Rhea" id="RHEA:24164"/>
        <dbReference type="Rhea" id="RHEA-COMP:10698"/>
        <dbReference type="Rhea" id="RHEA-COMP:10700"/>
        <dbReference type="Rhea" id="RHEA-COMP:12313"/>
        <dbReference type="Rhea" id="RHEA-COMP:12314"/>
        <dbReference type="ChEBI" id="CHEBI:15377"/>
        <dbReference type="ChEBI" id="CHEBI:16044"/>
        <dbReference type="ChEBI" id="CHEBI:29950"/>
        <dbReference type="ChEBI" id="CHEBI:45764"/>
        <dbReference type="ChEBI" id="CHEBI:50058"/>
        <dbReference type="EC" id="1.8.4.12"/>
    </reaction>
</comment>
<dbReference type="EMBL" id="FUWR01000031">
    <property type="protein sequence ID" value="SKA23517.1"/>
    <property type="molecule type" value="Genomic_DNA"/>
</dbReference>
<comment type="caution">
    <text evidence="8">Lacks conserved residue(s) required for the propagation of feature annotation.</text>
</comment>
<dbReference type="PANTHER" id="PTHR43774:SF1">
    <property type="entry name" value="PEPTIDE METHIONINE SULFOXIDE REDUCTASE MSRA 2"/>
    <property type="match status" value="1"/>
</dbReference>
<comment type="similarity">
    <text evidence="1 9">Belongs to the MsrA Met sulfoxide reductase family.</text>
</comment>
<feature type="domain" description="MsrB" evidence="10">
    <location>
        <begin position="8"/>
        <end position="131"/>
    </location>
</feature>
<evidence type="ECO:0000256" key="2">
    <source>
        <dbReference type="ARBA" id="ARBA00023002"/>
    </source>
</evidence>
<dbReference type="AlphaFoldDB" id="A0A1T4S5T4"/>
<dbReference type="Pfam" id="PF01625">
    <property type="entry name" value="PMSR"/>
    <property type="match status" value="1"/>
</dbReference>
<evidence type="ECO:0000256" key="4">
    <source>
        <dbReference type="ARBA" id="ARBA00024679"/>
    </source>
</evidence>
<dbReference type="NCBIfam" id="NF004042">
    <property type="entry name" value="PRK05550.1"/>
    <property type="match status" value="1"/>
</dbReference>
<evidence type="ECO:0000256" key="5">
    <source>
        <dbReference type="ARBA" id="ARBA00047806"/>
    </source>
</evidence>
<proteinExistence type="inferred from homology"/>
<keyword evidence="12" id="KW-1185">Reference proteome</keyword>
<dbReference type="GO" id="GO:0033744">
    <property type="term" value="F:L-methionine:thioredoxin-disulfide S-oxidoreductase activity"/>
    <property type="evidence" value="ECO:0007669"/>
    <property type="project" value="RHEA"/>
</dbReference>
<dbReference type="HAMAP" id="MF_01401">
    <property type="entry name" value="MsrA"/>
    <property type="match status" value="1"/>
</dbReference>
<dbReference type="Gene3D" id="2.170.150.20">
    <property type="entry name" value="Peptide methionine sulfoxide reductase"/>
    <property type="match status" value="1"/>
</dbReference>
<comment type="catalytic activity">
    <reaction evidence="5 9">
        <text>L-methionyl-[protein] + [thioredoxin]-disulfide + H2O = L-methionyl-(S)-S-oxide-[protein] + [thioredoxin]-dithiol</text>
        <dbReference type="Rhea" id="RHEA:14217"/>
        <dbReference type="Rhea" id="RHEA-COMP:10698"/>
        <dbReference type="Rhea" id="RHEA-COMP:10700"/>
        <dbReference type="Rhea" id="RHEA-COMP:12313"/>
        <dbReference type="Rhea" id="RHEA-COMP:12315"/>
        <dbReference type="ChEBI" id="CHEBI:15377"/>
        <dbReference type="ChEBI" id="CHEBI:16044"/>
        <dbReference type="ChEBI" id="CHEBI:29950"/>
        <dbReference type="ChEBI" id="CHEBI:44120"/>
        <dbReference type="ChEBI" id="CHEBI:50058"/>
        <dbReference type="EC" id="1.8.4.11"/>
    </reaction>
</comment>
<evidence type="ECO:0000313" key="12">
    <source>
        <dbReference type="Proteomes" id="UP000190102"/>
    </source>
</evidence>
<evidence type="ECO:0000259" key="10">
    <source>
        <dbReference type="PROSITE" id="PS51790"/>
    </source>
</evidence>
<dbReference type="InterPro" id="IPR011057">
    <property type="entry name" value="Mss4-like_sf"/>
</dbReference>
<keyword evidence="2 8" id="KW-0560">Oxidoreductase</keyword>
<comment type="similarity">
    <text evidence="8">Belongs to the MsrB Met sulfoxide reductase family.</text>
</comment>
<dbReference type="InterPro" id="IPR036509">
    <property type="entry name" value="Met_Sox_Rdtase_MsrA_sf"/>
</dbReference>
<gene>
    <name evidence="8" type="primary">msrB</name>
    <name evidence="9" type="synonym">msrA</name>
    <name evidence="11" type="ORF">SAMN02745119_03283</name>
</gene>
<dbReference type="FunFam" id="2.170.150.20:FF:000003">
    <property type="entry name" value="Peptide methionine sulfoxide reductase MsrB"/>
    <property type="match status" value="1"/>
</dbReference>
<dbReference type="PANTHER" id="PTHR43774">
    <property type="entry name" value="PEPTIDE METHIONINE SULFOXIDE REDUCTASE"/>
    <property type="match status" value="1"/>
</dbReference>
<dbReference type="Proteomes" id="UP000190102">
    <property type="component" value="Unassembled WGS sequence"/>
</dbReference>
<dbReference type="FunFam" id="3.30.1060.10:FF:000005">
    <property type="entry name" value="Peptide methionine sulfoxide reductase MsrA"/>
    <property type="match status" value="1"/>
</dbReference>
<dbReference type="InterPro" id="IPR002579">
    <property type="entry name" value="Met_Sox_Rdtase_MsrB_dom"/>
</dbReference>
<organism evidence="11 12">
    <name type="scientific">Trichlorobacter thiogenes</name>
    <dbReference type="NCBI Taxonomy" id="115783"/>
    <lineage>
        <taxon>Bacteria</taxon>
        <taxon>Pseudomonadati</taxon>
        <taxon>Thermodesulfobacteriota</taxon>
        <taxon>Desulfuromonadia</taxon>
        <taxon>Geobacterales</taxon>
        <taxon>Geobacteraceae</taxon>
        <taxon>Trichlorobacter</taxon>
    </lineage>
</organism>
<dbReference type="OrthoDB" id="4174719at2"/>
<keyword evidence="3" id="KW-0511">Multifunctional enzyme</keyword>
<evidence type="ECO:0000256" key="6">
    <source>
        <dbReference type="ARBA" id="ARBA00048488"/>
    </source>
</evidence>
<sequence length="311" mass="35186">MTGNKYSNEELKQRLTPMQYSVTRKSGTEPPFDNAYWNEHREGLYVDIVSGEPLFTSQDKFDSGTGWPSFTRPVAPDHVKEHKDNTFGMTRTEVRSAEADSHLGHIFTDGPRDKGGLRYCINSASLSFIPVDELEKAGYGTWLPLFGRKAAAAPVKQYATLAGGCFWGMQDLLRKQSGVITTEVGYTGGNVPNATYRNHEGHAEAIRIEFDPTKTSYEALLRFFFRMHDPTTLNRQGNDTGSSYRSAIFYHDEEQQRVAMKVKAEVDASGKWKRPVVTEITAAGPWWRAEENHQDYLEKNPGGYTCHWVRE</sequence>
<feature type="active site" evidence="9">
    <location>
        <position position="165"/>
    </location>
</feature>
<comment type="function">
    <text evidence="4 9">Has an important function as a repair enzyme for proteins that have been inactivated by oxidation. Catalyzes the reversible oxidation-reduction of methionine sulfoxide in proteins to methionine.</text>
</comment>
<dbReference type="EC" id="1.8.4.12" evidence="8"/>
<dbReference type="SUPFAM" id="SSF51316">
    <property type="entry name" value="Mss4-like"/>
    <property type="match status" value="1"/>
</dbReference>
<evidence type="ECO:0000313" key="11">
    <source>
        <dbReference type="EMBL" id="SKA23517.1"/>
    </source>
</evidence>
<dbReference type="HAMAP" id="MF_01400">
    <property type="entry name" value="MsrB"/>
    <property type="match status" value="1"/>
</dbReference>
<dbReference type="GO" id="GO:0008113">
    <property type="term" value="F:peptide-methionine (S)-S-oxide reductase activity"/>
    <property type="evidence" value="ECO:0007669"/>
    <property type="project" value="UniProtKB-UniRule"/>
</dbReference>
<dbReference type="InterPro" id="IPR002569">
    <property type="entry name" value="Met_Sox_Rdtase_MsrA_dom"/>
</dbReference>